<name>A0ABX7IM15_9GAMM</name>
<dbReference type="Proteomes" id="UP000644167">
    <property type="component" value="Chromosome"/>
</dbReference>
<evidence type="ECO:0000259" key="5">
    <source>
        <dbReference type="PROSITE" id="PS50931"/>
    </source>
</evidence>
<dbReference type="Gene3D" id="1.10.10.10">
    <property type="entry name" value="Winged helix-like DNA-binding domain superfamily/Winged helix DNA-binding domain"/>
    <property type="match status" value="1"/>
</dbReference>
<dbReference type="EMBL" id="CP070273">
    <property type="protein sequence ID" value="QRV22349.1"/>
    <property type="molecule type" value="Genomic_DNA"/>
</dbReference>
<dbReference type="InterPro" id="IPR036388">
    <property type="entry name" value="WH-like_DNA-bd_sf"/>
</dbReference>
<evidence type="ECO:0000256" key="3">
    <source>
        <dbReference type="ARBA" id="ARBA00023125"/>
    </source>
</evidence>
<keyword evidence="2" id="KW-0805">Transcription regulation</keyword>
<evidence type="ECO:0000256" key="4">
    <source>
        <dbReference type="ARBA" id="ARBA00023163"/>
    </source>
</evidence>
<proteinExistence type="inferred from homology"/>
<dbReference type="Pfam" id="PF03466">
    <property type="entry name" value="LysR_substrate"/>
    <property type="match status" value="1"/>
</dbReference>
<dbReference type="PROSITE" id="PS50931">
    <property type="entry name" value="HTH_LYSR"/>
    <property type="match status" value="1"/>
</dbReference>
<dbReference type="SUPFAM" id="SSF53850">
    <property type="entry name" value="Periplasmic binding protein-like II"/>
    <property type="match status" value="1"/>
</dbReference>
<accession>A0ABX7IM15</accession>
<evidence type="ECO:0000256" key="1">
    <source>
        <dbReference type="ARBA" id="ARBA00009437"/>
    </source>
</evidence>
<keyword evidence="4" id="KW-0804">Transcription</keyword>
<reference evidence="6 7" key="1">
    <citation type="submission" date="2021-02" db="EMBL/GenBank/DDBJ databases">
        <title>The genome of Marinomonas foliarum JZW.</title>
        <authorList>
            <person name="Sun M."/>
        </authorList>
    </citation>
    <scope>NUCLEOTIDE SEQUENCE [LARGE SCALE GENOMIC DNA]</scope>
    <source>
        <strain evidence="6 7">JZW</strain>
    </source>
</reference>
<keyword evidence="3" id="KW-0238">DNA-binding</keyword>
<feature type="domain" description="HTH lysR-type" evidence="5">
    <location>
        <begin position="1"/>
        <end position="57"/>
    </location>
</feature>
<dbReference type="CDD" id="cd08422">
    <property type="entry name" value="PBP2_CrgA_like"/>
    <property type="match status" value="1"/>
</dbReference>
<dbReference type="PANTHER" id="PTHR30537:SF5">
    <property type="entry name" value="HTH-TYPE TRANSCRIPTIONAL ACTIVATOR TTDR-RELATED"/>
    <property type="match status" value="1"/>
</dbReference>
<evidence type="ECO:0000313" key="6">
    <source>
        <dbReference type="EMBL" id="QRV22349.1"/>
    </source>
</evidence>
<dbReference type="InterPro" id="IPR036390">
    <property type="entry name" value="WH_DNA-bd_sf"/>
</dbReference>
<sequence>MLDDLKIFITAANKHSLTAAAQHLDMTIATVSRRISALEQKLGCELLHRSTKGLKLTPVGESYYEECAEFIDALDQRISNLDQTLNSLKGDLKVLAPVNLGSGPLDAFWQEFVKLYPDIALNIELSNTLQDIRDTRADIALRSGNQTNSSLIQNKLGHIEPVLVSSPQATFTLPDCIEELQNAPSIASKMFVDWLLINQQGEHHQLNKEHRHISNDMNVTLNLAKAGAGITLMPMSMVIGALETGELVRILPEWRGQNREIFLVWPYRRSLSARAKLLKEELTKFLHQQHWFHPSP</sequence>
<evidence type="ECO:0000313" key="7">
    <source>
        <dbReference type="Proteomes" id="UP000644167"/>
    </source>
</evidence>
<keyword evidence="7" id="KW-1185">Reference proteome</keyword>
<dbReference type="Pfam" id="PF00126">
    <property type="entry name" value="HTH_1"/>
    <property type="match status" value="1"/>
</dbReference>
<dbReference type="SUPFAM" id="SSF46785">
    <property type="entry name" value="Winged helix' DNA-binding domain"/>
    <property type="match status" value="1"/>
</dbReference>
<dbReference type="RefSeq" id="WP_205113072.1">
    <property type="nucleotide sequence ID" value="NZ_CP070273.1"/>
</dbReference>
<protein>
    <submittedName>
        <fullName evidence="6">LysR family transcriptional regulator</fullName>
    </submittedName>
</protein>
<evidence type="ECO:0000256" key="2">
    <source>
        <dbReference type="ARBA" id="ARBA00023015"/>
    </source>
</evidence>
<dbReference type="Gene3D" id="3.40.190.290">
    <property type="match status" value="1"/>
</dbReference>
<dbReference type="InterPro" id="IPR058163">
    <property type="entry name" value="LysR-type_TF_proteobact-type"/>
</dbReference>
<dbReference type="PANTHER" id="PTHR30537">
    <property type="entry name" value="HTH-TYPE TRANSCRIPTIONAL REGULATOR"/>
    <property type="match status" value="1"/>
</dbReference>
<dbReference type="InterPro" id="IPR000847">
    <property type="entry name" value="LysR_HTH_N"/>
</dbReference>
<dbReference type="InterPro" id="IPR005119">
    <property type="entry name" value="LysR_subst-bd"/>
</dbReference>
<comment type="similarity">
    <text evidence="1">Belongs to the LysR transcriptional regulatory family.</text>
</comment>
<gene>
    <name evidence="6" type="ORF">JSY38_09640</name>
</gene>
<organism evidence="6 7">
    <name type="scientific">Marinomonas foliarum</name>
    <dbReference type="NCBI Taxonomy" id="491950"/>
    <lineage>
        <taxon>Bacteria</taxon>
        <taxon>Pseudomonadati</taxon>
        <taxon>Pseudomonadota</taxon>
        <taxon>Gammaproteobacteria</taxon>
        <taxon>Oceanospirillales</taxon>
        <taxon>Oceanospirillaceae</taxon>
        <taxon>Marinomonas</taxon>
    </lineage>
</organism>